<comment type="caution">
    <text evidence="3">The sequence shown here is derived from an EMBL/GenBank/DDBJ whole genome shotgun (WGS) entry which is preliminary data.</text>
</comment>
<organism evidence="3 4">
    <name type="scientific">Thauera linaloolentis (strain DSM 12138 / JCM 21573 / CCUG 41526 / CIP 105981 / IAM 15112 / NBRC 102519 / 47Lol)</name>
    <dbReference type="NCBI Taxonomy" id="1123367"/>
    <lineage>
        <taxon>Bacteria</taxon>
        <taxon>Pseudomonadati</taxon>
        <taxon>Pseudomonadota</taxon>
        <taxon>Betaproteobacteria</taxon>
        <taxon>Rhodocyclales</taxon>
        <taxon>Zoogloeaceae</taxon>
        <taxon>Thauera</taxon>
    </lineage>
</organism>
<reference evidence="3 4" key="1">
    <citation type="submission" date="2012-09" db="EMBL/GenBank/DDBJ databases">
        <title>Draft Genome Sequences of 6 Strains from Genus Thauera.</title>
        <authorList>
            <person name="Liu B."/>
            <person name="Shapleigh J.P."/>
            <person name="Frostegard A.H."/>
        </authorList>
    </citation>
    <scope>NUCLEOTIDE SEQUENCE [LARGE SCALE GENOMIC DNA]</scope>
    <source>
        <strain evidence="4">47Lol / DSM 12138</strain>
    </source>
</reference>
<dbReference type="eggNOG" id="COG1479">
    <property type="taxonomic scope" value="Bacteria"/>
</dbReference>
<evidence type="ECO:0008006" key="5">
    <source>
        <dbReference type="Google" id="ProtNLM"/>
    </source>
</evidence>
<protein>
    <recommendedName>
        <fullName evidence="5">DUF262 domain-containing protein</fullName>
    </recommendedName>
</protein>
<dbReference type="EMBL" id="AMXE01000026">
    <property type="protein sequence ID" value="ENO88422.1"/>
    <property type="molecule type" value="Genomic_DNA"/>
</dbReference>
<dbReference type="InterPro" id="IPR004919">
    <property type="entry name" value="GmrSD_N"/>
</dbReference>
<dbReference type="PANTHER" id="PTHR35149">
    <property type="entry name" value="SLL5132 PROTEIN"/>
    <property type="match status" value="1"/>
</dbReference>
<evidence type="ECO:0000259" key="1">
    <source>
        <dbReference type="Pfam" id="PF03235"/>
    </source>
</evidence>
<dbReference type="Proteomes" id="UP000013232">
    <property type="component" value="Unassembled WGS sequence"/>
</dbReference>
<sequence length="592" mass="67075">MSGDALSASGLLRLKHSVPAYQRDYVWTPKTVEQLWDDLIEHYRRYSVDEQLPNPEGYFLGAMVVVLDNVSGKFEVVDGQQRLTSLSTIISILFDYLGKLNVPEPHRSGYEQVARECLGQFVGAAWETNLSFSNNEIETFFLNSCLISKTRSEKETYWETEWCRSKLSKKKSAIYRLYEAIESGYGKLDSFINELGDDARKKNRLVSLFRLVTECVVVLRISAQSHTNAYAIFESLNNRGIRLSQADLIKNELLKVALPAEREEIIENWSDARQHVDSSAILGLPDLLHFSYLSRHGKVKANDLYENVKAYVASASGLALSYSRELAEDAAAFDALTENYDSKWSPDTHSMLNDIKNVLGIKLCYPYLLAAFRKHSKDKERLESHVRLVMNFAFRFLKVMDGSVEVLATAVSEASLLVNQGRSAVEVANQVFRKHAPDVQFLTMLETASFPSTKLAYFAVYYIEKTMMKGSVPLPHGVEQNLEHIMPRTPTKKDWPAIVEAKERDSELFKDYLWRIGNLLPLPETINKSIKNKGIGYKIGNGTGNEYTAAALALVSPKEVSKYLVDGEWTYESIEMRQRDLVTSFAVQAWSL</sequence>
<evidence type="ECO:0000259" key="2">
    <source>
        <dbReference type="Pfam" id="PF07510"/>
    </source>
</evidence>
<accession>N6Z1G9</accession>
<dbReference type="InterPro" id="IPR011089">
    <property type="entry name" value="GmrSD_C"/>
</dbReference>
<feature type="domain" description="GmrSD restriction endonucleases N-terminal" evidence="1">
    <location>
        <begin position="17"/>
        <end position="254"/>
    </location>
</feature>
<evidence type="ECO:0000313" key="3">
    <source>
        <dbReference type="EMBL" id="ENO88422.1"/>
    </source>
</evidence>
<name>N6Z1G9_THAL4</name>
<dbReference type="Pfam" id="PF07510">
    <property type="entry name" value="GmrSD_C"/>
    <property type="match status" value="1"/>
</dbReference>
<gene>
    <name evidence="3" type="ORF">C666_08955</name>
</gene>
<feature type="domain" description="GmrSD restriction endonucleases C-terminal" evidence="2">
    <location>
        <begin position="454"/>
        <end position="582"/>
    </location>
</feature>
<proteinExistence type="predicted"/>
<evidence type="ECO:0000313" key="4">
    <source>
        <dbReference type="Proteomes" id="UP000013232"/>
    </source>
</evidence>
<dbReference type="STRING" id="1123367.GCA_000621305_02526"/>
<dbReference type="Pfam" id="PF03235">
    <property type="entry name" value="GmrSD_N"/>
    <property type="match status" value="1"/>
</dbReference>
<dbReference type="PANTHER" id="PTHR35149:SF1">
    <property type="entry name" value="DUF5655 DOMAIN-CONTAINING PROTEIN"/>
    <property type="match status" value="1"/>
</dbReference>
<dbReference type="AlphaFoldDB" id="N6Z1G9"/>
<keyword evidence="4" id="KW-1185">Reference proteome</keyword>